<keyword evidence="8 15" id="KW-0498">Mitosis</keyword>
<dbReference type="GO" id="GO:0007095">
    <property type="term" value="P:mitotic G2 DNA damage checkpoint signaling"/>
    <property type="evidence" value="ECO:0007669"/>
    <property type="project" value="UniProtKB-UniRule"/>
</dbReference>
<keyword evidence="3 15" id="KW-0963">Cytoplasm</keyword>
<comment type="similarity">
    <text evidence="14 15">Belongs to the BABAM2 family.</text>
</comment>
<keyword evidence="7 15" id="KW-0227">DNA damage</keyword>
<evidence type="ECO:0000256" key="8">
    <source>
        <dbReference type="ARBA" id="ARBA00022776"/>
    </source>
</evidence>
<dbReference type="PANTHER" id="PTHR15189">
    <property type="entry name" value="BRISC AND BRCA1-A COMPLEX MEMBER 2"/>
    <property type="match status" value="1"/>
</dbReference>
<evidence type="ECO:0000256" key="12">
    <source>
        <dbReference type="ARBA" id="ARBA00023242"/>
    </source>
</evidence>
<sequence>MFEHTVEKLLQENIYSRYRDEYQMLVTNKHGVEQENVEVNIDASTIQFLISLKVDCTSLPEYIQPVENDHTIWYNPLSPRLEQVLGNSRNMVLPEYKKDMILVDYVALVLKMIDNRIGIVADHFKMKKIYIMSLTAVRNRDIIEYDTETYNKAVFMYNVNDYYCLVTVNIGVKFPQEKPSVQLSSIYCQEGKQCTETLDKYPYNPTHRPDDNIDNLLQFLNEAVLKFKNHKH</sequence>
<reference evidence="16" key="1">
    <citation type="journal article" date="2023" name="Insect Mol. Biol.">
        <title>Genome sequencing provides insights into the evolution of gene families encoding plant cell wall-degrading enzymes in longhorned beetles.</title>
        <authorList>
            <person name="Shin N.R."/>
            <person name="Okamura Y."/>
            <person name="Kirsch R."/>
            <person name="Pauchet Y."/>
        </authorList>
    </citation>
    <scope>NUCLEOTIDE SEQUENCE</scope>
    <source>
        <strain evidence="16">RBIC_L_NR</strain>
    </source>
</reference>
<name>A0AAV8XBT9_9CUCU</name>
<dbReference type="InterPro" id="IPR010358">
    <property type="entry name" value="BRE"/>
</dbReference>
<accession>A0AAV8XBT9</accession>
<dbReference type="GO" id="GO:0070531">
    <property type="term" value="C:BRCA1-A complex"/>
    <property type="evidence" value="ECO:0007669"/>
    <property type="project" value="UniProtKB-UniRule"/>
</dbReference>
<gene>
    <name evidence="16" type="ORF">NQ314_012566</name>
</gene>
<keyword evidence="6" id="KW-0677">Repeat</keyword>
<dbReference type="GO" id="GO:0006325">
    <property type="term" value="P:chromatin organization"/>
    <property type="evidence" value="ECO:0007669"/>
    <property type="project" value="UniProtKB-UniRule"/>
</dbReference>
<evidence type="ECO:0000256" key="7">
    <source>
        <dbReference type="ARBA" id="ARBA00022763"/>
    </source>
</evidence>
<dbReference type="GO" id="GO:0005737">
    <property type="term" value="C:cytoplasm"/>
    <property type="evidence" value="ECO:0007669"/>
    <property type="project" value="UniProtKB-SubCell"/>
</dbReference>
<comment type="subunit">
    <text evidence="15">Component of the ARISC complex. Component of the BRCA1-A complex. Component of the BRISC complex. Binds polyubiquitin.</text>
</comment>
<evidence type="ECO:0000256" key="5">
    <source>
        <dbReference type="ARBA" id="ARBA00022703"/>
    </source>
</evidence>
<dbReference type="GO" id="GO:0045739">
    <property type="term" value="P:positive regulation of DNA repair"/>
    <property type="evidence" value="ECO:0007669"/>
    <property type="project" value="UniProtKB-UniRule"/>
</dbReference>
<keyword evidence="13 15" id="KW-0131">Cell cycle</keyword>
<evidence type="ECO:0000256" key="10">
    <source>
        <dbReference type="ARBA" id="ARBA00022853"/>
    </source>
</evidence>
<dbReference type="GO" id="GO:0006302">
    <property type="term" value="P:double-strand break repair"/>
    <property type="evidence" value="ECO:0007669"/>
    <property type="project" value="UniProtKB-UniRule"/>
</dbReference>
<evidence type="ECO:0000256" key="4">
    <source>
        <dbReference type="ARBA" id="ARBA00022618"/>
    </source>
</evidence>
<evidence type="ECO:0000256" key="3">
    <source>
        <dbReference type="ARBA" id="ARBA00022490"/>
    </source>
</evidence>
<dbReference type="GO" id="GO:0006915">
    <property type="term" value="P:apoptotic process"/>
    <property type="evidence" value="ECO:0007669"/>
    <property type="project" value="UniProtKB-UniRule"/>
</dbReference>
<evidence type="ECO:0000256" key="9">
    <source>
        <dbReference type="ARBA" id="ARBA00022786"/>
    </source>
</evidence>
<dbReference type="Proteomes" id="UP001162156">
    <property type="component" value="Unassembled WGS sequence"/>
</dbReference>
<organism evidence="16 17">
    <name type="scientific">Rhamnusium bicolor</name>
    <dbReference type="NCBI Taxonomy" id="1586634"/>
    <lineage>
        <taxon>Eukaryota</taxon>
        <taxon>Metazoa</taxon>
        <taxon>Ecdysozoa</taxon>
        <taxon>Arthropoda</taxon>
        <taxon>Hexapoda</taxon>
        <taxon>Insecta</taxon>
        <taxon>Pterygota</taxon>
        <taxon>Neoptera</taxon>
        <taxon>Endopterygota</taxon>
        <taxon>Coleoptera</taxon>
        <taxon>Polyphaga</taxon>
        <taxon>Cucujiformia</taxon>
        <taxon>Chrysomeloidea</taxon>
        <taxon>Cerambycidae</taxon>
        <taxon>Lepturinae</taxon>
        <taxon>Rhagiini</taxon>
        <taxon>Rhamnusium</taxon>
    </lineage>
</organism>
<evidence type="ECO:0000256" key="15">
    <source>
        <dbReference type="RuleBase" id="RU368019"/>
    </source>
</evidence>
<evidence type="ECO:0000256" key="14">
    <source>
        <dbReference type="ARBA" id="ARBA00025766"/>
    </source>
</evidence>
<keyword evidence="5 15" id="KW-0053">Apoptosis</keyword>
<comment type="domain">
    <text evidence="15">Contains 2 ubiquitin-conjugating enzyme family-like (UEV-like) regions. These regions lack the critical Cys residues required for ubiquitination but retain the ability to bind ubiquitin.</text>
</comment>
<evidence type="ECO:0000313" key="16">
    <source>
        <dbReference type="EMBL" id="KAJ8935944.1"/>
    </source>
</evidence>
<comment type="subcellular location">
    <subcellularLocation>
        <location evidence="15">Cytoplasm</location>
    </subcellularLocation>
    <subcellularLocation>
        <location evidence="1 15">Nucleus</location>
    </subcellularLocation>
    <text evidence="15">Localizes at sites of DNA damage at double-strand breaks (DSBs).</text>
</comment>
<dbReference type="PANTHER" id="PTHR15189:SF7">
    <property type="entry name" value="BRISC AND BRCA1-A COMPLEX MEMBER 2"/>
    <property type="match status" value="1"/>
</dbReference>
<evidence type="ECO:0000256" key="13">
    <source>
        <dbReference type="ARBA" id="ARBA00023306"/>
    </source>
</evidence>
<keyword evidence="17" id="KW-1185">Reference proteome</keyword>
<dbReference type="GO" id="GO:0010212">
    <property type="term" value="P:response to ionizing radiation"/>
    <property type="evidence" value="ECO:0007669"/>
    <property type="project" value="UniProtKB-UniRule"/>
</dbReference>
<keyword evidence="4 15" id="KW-0132">Cell division</keyword>
<protein>
    <recommendedName>
        <fullName evidence="2 15">BRISC and BRCA1-A complex member 2</fullName>
    </recommendedName>
</protein>
<dbReference type="GO" id="GO:0031593">
    <property type="term" value="F:polyubiquitin modification-dependent protein binding"/>
    <property type="evidence" value="ECO:0007669"/>
    <property type="project" value="UniProtKB-UniRule"/>
</dbReference>
<dbReference type="EMBL" id="JANEYF010003495">
    <property type="protein sequence ID" value="KAJ8935944.1"/>
    <property type="molecule type" value="Genomic_DNA"/>
</dbReference>
<keyword evidence="11 15" id="KW-0234">DNA repair</keyword>
<evidence type="ECO:0000256" key="11">
    <source>
        <dbReference type="ARBA" id="ARBA00023204"/>
    </source>
</evidence>
<comment type="caution">
    <text evidence="16">The sequence shown here is derived from an EMBL/GenBank/DDBJ whole genome shotgun (WGS) entry which is preliminary data.</text>
</comment>
<dbReference type="Pfam" id="PF06113">
    <property type="entry name" value="BRE"/>
    <property type="match status" value="1"/>
</dbReference>
<evidence type="ECO:0000256" key="1">
    <source>
        <dbReference type="ARBA" id="ARBA00004123"/>
    </source>
</evidence>
<evidence type="ECO:0000313" key="17">
    <source>
        <dbReference type="Proteomes" id="UP001162156"/>
    </source>
</evidence>
<keyword evidence="10 15" id="KW-0156">Chromatin regulator</keyword>
<proteinExistence type="inferred from homology"/>
<evidence type="ECO:0000256" key="6">
    <source>
        <dbReference type="ARBA" id="ARBA00022737"/>
    </source>
</evidence>
<keyword evidence="9 15" id="KW-0833">Ubl conjugation pathway</keyword>
<comment type="function">
    <text evidence="15">May play a role in homeostasis or cellular differentiation in cells of neural, epithelial and germline origins. May also act as a death receptor-associated anti-apoptotic protein, which inhibits the mitochondrial apoptotic pathway.</text>
</comment>
<dbReference type="AlphaFoldDB" id="A0AAV8XBT9"/>
<dbReference type="GO" id="GO:0051301">
    <property type="term" value="P:cell division"/>
    <property type="evidence" value="ECO:0007669"/>
    <property type="project" value="UniProtKB-UniRule"/>
</dbReference>
<keyword evidence="12 15" id="KW-0539">Nucleus</keyword>
<dbReference type="GO" id="GO:0070552">
    <property type="term" value="C:BRISC complex"/>
    <property type="evidence" value="ECO:0007669"/>
    <property type="project" value="UniProtKB-UniRule"/>
</dbReference>
<evidence type="ECO:0000256" key="2">
    <source>
        <dbReference type="ARBA" id="ARBA00019438"/>
    </source>
</evidence>